<protein>
    <recommendedName>
        <fullName evidence="4">DUF4218 domain-containing protein</fullName>
    </recommendedName>
</protein>
<sequence length="587" mass="68541">MAFIVVEFENNSTNDENEIGIVSSKWFTSHTRKEVYWPPVKTQEKYEKILKRMEMPINEWMLYDLKKAEKKLKQCQYSSDIASEIEQFPEKRQRSKPNRYIVTSSSNEEDEASSKLKPPPRLNISPSCSQREAIFDIVDVELSSASINTSSENNVHFNNSNEISEVFNNNLLHLNNLLLNDNSTQNYNFNDSMIDIIEFTCSITECVMERQLHPNEKNDSIIDRLRIWAALNPHVPQYSLTSLLHLLNHFFPTLPVDARTLLKTSKQFHVQDLQTGYKVRLSSYLLKRLSEKMISLKNNVPREINRKPRSLDELAHFKATEFRTFLLYLGPAVLKGIVDHSIYEHFTLLHSAIVILCSEKHIATLGCQVPSMLLKTFVQHSEYLYNSEFLIYNVHYLNHLSEDVSRYGKLDSFAAFPFENFLGYLLRLIKSTKQPLIEICNKLEQINSFSTRNEPSKLNSVMCLMQHNLGPSPPAMLNHKQFKKVYFKDFVVTVHQYSKSDCYCMINDQIIEIHNFLKNNDIILILGRKFCTYESLYTYPFTSKNLKIFVIDKLHDDLECWKLSHIDSKCFVFPFNNKYVSFPLLHT</sequence>
<evidence type="ECO:0000313" key="3">
    <source>
        <dbReference type="Proteomes" id="UP000078492"/>
    </source>
</evidence>
<evidence type="ECO:0000313" key="2">
    <source>
        <dbReference type="EMBL" id="KYN21883.1"/>
    </source>
</evidence>
<dbReference type="EMBL" id="KQ979339">
    <property type="protein sequence ID" value="KYN21883.1"/>
    <property type="molecule type" value="Genomic_DNA"/>
</dbReference>
<gene>
    <name evidence="2" type="ORF">ALC57_05725</name>
</gene>
<organism evidence="2 3">
    <name type="scientific">Trachymyrmex cornetzi</name>
    <dbReference type="NCBI Taxonomy" id="471704"/>
    <lineage>
        <taxon>Eukaryota</taxon>
        <taxon>Metazoa</taxon>
        <taxon>Ecdysozoa</taxon>
        <taxon>Arthropoda</taxon>
        <taxon>Hexapoda</taxon>
        <taxon>Insecta</taxon>
        <taxon>Pterygota</taxon>
        <taxon>Neoptera</taxon>
        <taxon>Endopterygota</taxon>
        <taxon>Hymenoptera</taxon>
        <taxon>Apocrita</taxon>
        <taxon>Aculeata</taxon>
        <taxon>Formicoidea</taxon>
        <taxon>Formicidae</taxon>
        <taxon>Myrmicinae</taxon>
        <taxon>Trachymyrmex</taxon>
    </lineage>
</organism>
<reference evidence="2 3" key="1">
    <citation type="submission" date="2015-09" db="EMBL/GenBank/DDBJ databases">
        <title>Trachymyrmex cornetzi WGS genome.</title>
        <authorList>
            <person name="Nygaard S."/>
            <person name="Hu H."/>
            <person name="Boomsma J."/>
            <person name="Zhang G."/>
        </authorList>
    </citation>
    <scope>NUCLEOTIDE SEQUENCE [LARGE SCALE GENOMIC DNA]</scope>
    <source>
        <strain evidence="2">Tcor2-1</strain>
        <tissue evidence="2">Whole body</tissue>
    </source>
</reference>
<keyword evidence="3" id="KW-1185">Reference proteome</keyword>
<name>A0A151JAA7_9HYME</name>
<proteinExistence type="predicted"/>
<feature type="region of interest" description="Disordered" evidence="1">
    <location>
        <begin position="88"/>
        <end position="123"/>
    </location>
</feature>
<evidence type="ECO:0008006" key="4">
    <source>
        <dbReference type="Google" id="ProtNLM"/>
    </source>
</evidence>
<dbReference type="PANTHER" id="PTHR33053:SF24">
    <property type="entry name" value="TRANSPOSASE DOMAIN-CONTAINING PROTEIN"/>
    <property type="match status" value="1"/>
</dbReference>
<dbReference type="AlphaFoldDB" id="A0A151JAA7"/>
<evidence type="ECO:0000256" key="1">
    <source>
        <dbReference type="SAM" id="MobiDB-lite"/>
    </source>
</evidence>
<accession>A0A151JAA7</accession>
<dbReference type="Proteomes" id="UP000078492">
    <property type="component" value="Unassembled WGS sequence"/>
</dbReference>
<dbReference type="STRING" id="471704.A0A151JAA7"/>
<dbReference type="PANTHER" id="PTHR33053">
    <property type="entry name" value="PROTEIN, PUTATIVE-RELATED"/>
    <property type="match status" value="1"/>
</dbReference>